<name>A0A8S5SER8_9CAUD</name>
<protein>
    <submittedName>
        <fullName evidence="2">Uncharacterized protein</fullName>
    </submittedName>
</protein>
<feature type="region of interest" description="Disordered" evidence="1">
    <location>
        <begin position="216"/>
        <end position="235"/>
    </location>
</feature>
<feature type="compositionally biased region" description="Basic and acidic residues" evidence="1">
    <location>
        <begin position="223"/>
        <end position="235"/>
    </location>
</feature>
<accession>A0A8S5SER8</accession>
<sequence length="256" mass="29153">MDREEYGESTEKILDEGTICKSAEVENQDVTEEEIKKINKFTLAPLKAEEVFTFKLILGDNGLDDRNYEPFNLNALKDLKKLYIGKTMIKDHKRTADNQIARIYDTELQQDSSKLTGAGEIFTKLIAKCYMVKTEKNADLIAEIKAGIKKEVSTSCRAKHAYCSICGVDNMKNYCCHYWGKEYDTKDGKKTCYFTLDGAKEAYEVSFVAVPAQPRAGTTKNYGGKEKNKDNEESEIDLKIKNLDSFLFSEKEKMEE</sequence>
<organism evidence="2">
    <name type="scientific">Myoviridae sp. ct8mY9</name>
    <dbReference type="NCBI Taxonomy" id="2827664"/>
    <lineage>
        <taxon>Viruses</taxon>
        <taxon>Duplodnaviria</taxon>
        <taxon>Heunggongvirae</taxon>
        <taxon>Uroviricota</taxon>
        <taxon>Caudoviricetes</taxon>
    </lineage>
</organism>
<evidence type="ECO:0000256" key="1">
    <source>
        <dbReference type="SAM" id="MobiDB-lite"/>
    </source>
</evidence>
<evidence type="ECO:0000313" key="2">
    <source>
        <dbReference type="EMBL" id="DAF49416.1"/>
    </source>
</evidence>
<dbReference type="EMBL" id="BK032581">
    <property type="protein sequence ID" value="DAF49416.1"/>
    <property type="molecule type" value="Genomic_DNA"/>
</dbReference>
<reference evidence="2" key="1">
    <citation type="journal article" date="2021" name="Proc. Natl. Acad. Sci. U.S.A.">
        <title>A Catalog of Tens of Thousands of Viruses from Human Metagenomes Reveals Hidden Associations with Chronic Diseases.</title>
        <authorList>
            <person name="Tisza M.J."/>
            <person name="Buck C.B."/>
        </authorList>
    </citation>
    <scope>NUCLEOTIDE SEQUENCE</scope>
    <source>
        <strain evidence="2">Ct8mY9</strain>
    </source>
</reference>
<proteinExistence type="predicted"/>